<feature type="domain" description="DUF7345" evidence="3">
    <location>
        <begin position="34"/>
        <end position="156"/>
    </location>
</feature>
<evidence type="ECO:0000256" key="1">
    <source>
        <dbReference type="ARBA" id="ARBA00022729"/>
    </source>
</evidence>
<dbReference type="Proteomes" id="UP000297053">
    <property type="component" value="Chromosome"/>
</dbReference>
<keyword evidence="2" id="KW-0472">Membrane</keyword>
<dbReference type="GeneID" id="42178675"/>
<dbReference type="GO" id="GO:0030115">
    <property type="term" value="C:S-layer"/>
    <property type="evidence" value="ECO:0007669"/>
    <property type="project" value="UniProtKB-SubCell"/>
</dbReference>
<dbReference type="GO" id="GO:0005886">
    <property type="term" value="C:plasma membrane"/>
    <property type="evidence" value="ECO:0007669"/>
    <property type="project" value="UniProtKB-SubCell"/>
</dbReference>
<keyword evidence="2" id="KW-1133">Transmembrane helix</keyword>
<dbReference type="RefSeq" id="WP_015761747.1">
    <property type="nucleotide sequence ID" value="NZ_CP039375.1"/>
</dbReference>
<dbReference type="Pfam" id="PF24036">
    <property type="entry name" value="DUF7345"/>
    <property type="match status" value="1"/>
</dbReference>
<feature type="transmembrane region" description="Helical" evidence="2">
    <location>
        <begin position="211"/>
        <end position="229"/>
    </location>
</feature>
<dbReference type="AlphaFoldDB" id="A0A4D6KEV3"/>
<evidence type="ECO:0000256" key="2">
    <source>
        <dbReference type="SAM" id="Phobius"/>
    </source>
</evidence>
<dbReference type="EMBL" id="CP039375">
    <property type="protein sequence ID" value="QCD65399.1"/>
    <property type="molecule type" value="Genomic_DNA"/>
</dbReference>
<evidence type="ECO:0000259" key="3">
    <source>
        <dbReference type="Pfam" id="PF24036"/>
    </source>
</evidence>
<proteinExistence type="predicted"/>
<dbReference type="KEGG" id="halz:E5139_07025"/>
<keyword evidence="2" id="KW-0812">Transmembrane</keyword>
<dbReference type="InterPro" id="IPR055769">
    <property type="entry name" value="DUF7345"/>
</dbReference>
<name>A0A4D6KEV3_9EURY</name>
<organism evidence="4 5">
    <name type="scientific">Halomicrobium mukohataei</name>
    <dbReference type="NCBI Taxonomy" id="57705"/>
    <lineage>
        <taxon>Archaea</taxon>
        <taxon>Methanobacteriati</taxon>
        <taxon>Methanobacteriota</taxon>
        <taxon>Stenosarchaea group</taxon>
        <taxon>Halobacteria</taxon>
        <taxon>Halobacteriales</taxon>
        <taxon>Haloarculaceae</taxon>
        <taxon>Halomicrobium</taxon>
    </lineage>
</organism>
<gene>
    <name evidence="4" type="ORF">E5139_07025</name>
</gene>
<evidence type="ECO:0000313" key="4">
    <source>
        <dbReference type="EMBL" id="QCD65399.1"/>
    </source>
</evidence>
<protein>
    <submittedName>
        <fullName evidence="4">PGF-CTERM sorting domain-containing protein</fullName>
    </submittedName>
</protein>
<evidence type="ECO:0000313" key="5">
    <source>
        <dbReference type="Proteomes" id="UP000297053"/>
    </source>
</evidence>
<accession>A0A4D6KEV3</accession>
<dbReference type="InterPro" id="IPR026371">
    <property type="entry name" value="PGF_CTERM"/>
</dbReference>
<reference evidence="4 5" key="2">
    <citation type="submission" date="2019-04" db="EMBL/GenBank/DDBJ databases">
        <authorList>
            <person name="Yang S."/>
            <person name="Wei W."/>
        </authorList>
    </citation>
    <scope>NUCLEOTIDE SEQUENCE [LARGE SCALE GENOMIC DNA]</scope>
    <source>
        <strain evidence="5">ZP60</strain>
    </source>
</reference>
<dbReference type="NCBIfam" id="TIGR04126">
    <property type="entry name" value="PGF_CTERM"/>
    <property type="match status" value="1"/>
</dbReference>
<sequence>MRARAALATLSVIALVLVGSAGPAAASHQPSFVVDLDASGDATVTITYTYDLGDDAEQAAFAELRRNETATAAFEERVHDRFEAVANASENRTGRRMAIESAAVELTREDGTGVVEVSVQWSGLAATTENGLVLDEPFASGFEPDRAFVVVLPDGYEATTSTPSPAESDDGRLEWADGTTLDDFEVVATETPADAGGTADSDATTGADGPGVGVVGTVAALVAAGALAVRRRPRA</sequence>
<dbReference type="OMA" id="FRWENVA"/>
<reference evidence="4 5" key="1">
    <citation type="submission" date="2019-04" db="EMBL/GenBank/DDBJ databases">
        <title>Complete genome sequence of Arthrobacter sp. ZXY-2 associated with effective atrazine degradation and salt adaptation.</title>
        <authorList>
            <person name="Zhao X."/>
        </authorList>
    </citation>
    <scope>NUCLEOTIDE SEQUENCE [LARGE SCALE GENOMIC DNA]</scope>
    <source>
        <strain evidence="5">ZP60</strain>
    </source>
</reference>
<keyword evidence="1" id="KW-0732">Signal</keyword>